<dbReference type="OrthoDB" id="1115534at2"/>
<evidence type="ECO:0000313" key="3">
    <source>
        <dbReference type="Proteomes" id="UP000248079"/>
    </source>
</evidence>
<comment type="similarity">
    <text evidence="1">Belongs to the outer membrane factor (OMF) (TC 1.B.17) family.</text>
</comment>
<organism evidence="2 3">
    <name type="scientific">Marinifilum breve</name>
    <dbReference type="NCBI Taxonomy" id="2184082"/>
    <lineage>
        <taxon>Bacteria</taxon>
        <taxon>Pseudomonadati</taxon>
        <taxon>Bacteroidota</taxon>
        <taxon>Bacteroidia</taxon>
        <taxon>Marinilabiliales</taxon>
        <taxon>Marinifilaceae</taxon>
    </lineage>
</organism>
<gene>
    <name evidence="2" type="ORF">DF185_15810</name>
</gene>
<keyword evidence="3" id="KW-1185">Reference proteome</keyword>
<dbReference type="EMBL" id="QFLI01000007">
    <property type="protein sequence ID" value="PXX98840.1"/>
    <property type="molecule type" value="Genomic_DNA"/>
</dbReference>
<evidence type="ECO:0008006" key="4">
    <source>
        <dbReference type="Google" id="ProtNLM"/>
    </source>
</evidence>
<dbReference type="Gene3D" id="1.20.1600.10">
    <property type="entry name" value="Outer membrane efflux proteins (OEP)"/>
    <property type="match status" value="1"/>
</dbReference>
<accession>A0A2V3ZUT5</accession>
<dbReference type="Proteomes" id="UP000248079">
    <property type="component" value="Unassembled WGS sequence"/>
</dbReference>
<dbReference type="AlphaFoldDB" id="A0A2V3ZUT5"/>
<sequence length="247" mass="28068">MRGYITRISFFLLIMSVSIIGKAQVSEVIDKELNLHNLKTKIIPLGQLLDSAVIHSPLLKMIDADILIQDLKIKSEKKDWLSYFSVTGSAKYGMFDNLVINESLGDESTGTTNAKQQRYSVGLSLKIPFSSLFDNVDREVALSEKMKLQYQKDKVVSELRKLVVTQYGNLLRAHAKLIIKTSELETMKMQMADTEVNYRNGKIPLADYSKQKSQLLNLRLECEEIRIEFTVAIHLLQESIGIKLNLN</sequence>
<evidence type="ECO:0000313" key="2">
    <source>
        <dbReference type="EMBL" id="PXX98840.1"/>
    </source>
</evidence>
<name>A0A2V3ZUT5_9BACT</name>
<proteinExistence type="inferred from homology"/>
<dbReference type="GO" id="GO:0015562">
    <property type="term" value="F:efflux transmembrane transporter activity"/>
    <property type="evidence" value="ECO:0007669"/>
    <property type="project" value="InterPro"/>
</dbReference>
<evidence type="ECO:0000256" key="1">
    <source>
        <dbReference type="ARBA" id="ARBA00007613"/>
    </source>
</evidence>
<reference evidence="2 3" key="1">
    <citation type="submission" date="2018-05" db="EMBL/GenBank/DDBJ databases">
        <title>Marinifilum breve JC075T sp. nov., a marine bacterium isolated from Yongle Blue Hole in the South China Sea.</title>
        <authorList>
            <person name="Fu T."/>
        </authorList>
    </citation>
    <scope>NUCLEOTIDE SEQUENCE [LARGE SCALE GENOMIC DNA]</scope>
    <source>
        <strain evidence="2 3">JC075</strain>
    </source>
</reference>
<dbReference type="RefSeq" id="WP_110361731.1">
    <property type="nucleotide sequence ID" value="NZ_QFLI01000007.1"/>
</dbReference>
<dbReference type="Pfam" id="PF02321">
    <property type="entry name" value="OEP"/>
    <property type="match status" value="1"/>
</dbReference>
<comment type="caution">
    <text evidence="2">The sequence shown here is derived from an EMBL/GenBank/DDBJ whole genome shotgun (WGS) entry which is preliminary data.</text>
</comment>
<dbReference type="InterPro" id="IPR003423">
    <property type="entry name" value="OMP_efflux"/>
</dbReference>
<dbReference type="SUPFAM" id="SSF56954">
    <property type="entry name" value="Outer membrane efflux proteins (OEP)"/>
    <property type="match status" value="1"/>
</dbReference>
<protein>
    <recommendedName>
        <fullName evidence="4">TolC family protein</fullName>
    </recommendedName>
</protein>